<protein>
    <recommendedName>
        <fullName evidence="1">Dirigent protein</fullName>
    </recommendedName>
</protein>
<dbReference type="Pfam" id="PF03018">
    <property type="entry name" value="Dirigent"/>
    <property type="match status" value="1"/>
</dbReference>
<feature type="chain" id="PRO_5008191994" description="Dirigent protein" evidence="1">
    <location>
        <begin position="26"/>
        <end position="185"/>
    </location>
</feature>
<gene>
    <name evidence="2" type="ORF">OsJ_11173</name>
</gene>
<keyword evidence="1" id="KW-0732">Signal</keyword>
<sequence>MTTATPKMTLCLLAILAAMVTEAVAAAAGDGTTTTHLHFYIHETVRKNSRELALSLSETHTLTLGSSAESQYLGRAEGLLVQADLGNLAALWTMLTLAFSLGLSDDGDYKGSTLVLDGRVDFGGGGAAERAVVGGTGRFRRARGYSLMTKFGNPTPSTGVFEMDTSTSPPWPRASLISLGLFDSA</sequence>
<evidence type="ECO:0000313" key="2">
    <source>
        <dbReference type="EMBL" id="EAZ27235.1"/>
    </source>
</evidence>
<dbReference type="PANTHER" id="PTHR21495">
    <property type="entry name" value="NUCLEOPORIN-RELATED"/>
    <property type="match status" value="1"/>
</dbReference>
<comment type="subcellular location">
    <subcellularLocation>
        <location evidence="1">Secreted</location>
        <location evidence="1">Extracellular space</location>
        <location evidence="1">Apoplast</location>
    </subcellularLocation>
</comment>
<comment type="similarity">
    <text evidence="1">Belongs to the plant dirigent protein family.</text>
</comment>
<name>A3AIU6_ORYSJ</name>
<comment type="subunit">
    <text evidence="1">Homodimer.</text>
</comment>
<accession>A3AIU6</accession>
<keyword evidence="1" id="KW-0964">Secreted</keyword>
<dbReference type="InterPro" id="IPR004265">
    <property type="entry name" value="Dirigent"/>
</dbReference>
<dbReference type="AlphaFoldDB" id="A3AIU6"/>
<reference evidence="2" key="1">
    <citation type="journal article" date="2005" name="PLoS Biol.">
        <title>The genomes of Oryza sativa: a history of duplications.</title>
        <authorList>
            <person name="Yu J."/>
            <person name="Wang J."/>
            <person name="Lin W."/>
            <person name="Li S."/>
            <person name="Li H."/>
            <person name="Zhou J."/>
            <person name="Ni P."/>
            <person name="Dong W."/>
            <person name="Hu S."/>
            <person name="Zeng C."/>
            <person name="Zhang J."/>
            <person name="Zhang Y."/>
            <person name="Li R."/>
            <person name="Xu Z."/>
            <person name="Li S."/>
            <person name="Li X."/>
            <person name="Zheng H."/>
            <person name="Cong L."/>
            <person name="Lin L."/>
            <person name="Yin J."/>
            <person name="Geng J."/>
            <person name="Li G."/>
            <person name="Shi J."/>
            <person name="Liu J."/>
            <person name="Lv H."/>
            <person name="Li J."/>
            <person name="Wang J."/>
            <person name="Deng Y."/>
            <person name="Ran L."/>
            <person name="Shi X."/>
            <person name="Wang X."/>
            <person name="Wu Q."/>
            <person name="Li C."/>
            <person name="Ren X."/>
            <person name="Wang J."/>
            <person name="Wang X."/>
            <person name="Li D."/>
            <person name="Liu D."/>
            <person name="Zhang X."/>
            <person name="Ji Z."/>
            <person name="Zhao W."/>
            <person name="Sun Y."/>
            <person name="Zhang Z."/>
            <person name="Bao J."/>
            <person name="Han Y."/>
            <person name="Dong L."/>
            <person name="Ji J."/>
            <person name="Chen P."/>
            <person name="Wu S."/>
            <person name="Liu J."/>
            <person name="Xiao Y."/>
            <person name="Bu D."/>
            <person name="Tan J."/>
            <person name="Yang L."/>
            <person name="Ye C."/>
            <person name="Zhang J."/>
            <person name="Xu J."/>
            <person name="Zhou Y."/>
            <person name="Yu Y."/>
            <person name="Zhang B."/>
            <person name="Zhuang S."/>
            <person name="Wei H."/>
            <person name="Liu B."/>
            <person name="Lei M."/>
            <person name="Yu H."/>
            <person name="Li Y."/>
            <person name="Xu H."/>
            <person name="Wei S."/>
            <person name="He X."/>
            <person name="Fang L."/>
            <person name="Zhang Z."/>
            <person name="Zhang Y."/>
            <person name="Huang X."/>
            <person name="Su Z."/>
            <person name="Tong W."/>
            <person name="Li J."/>
            <person name="Tong Z."/>
            <person name="Li S."/>
            <person name="Ye J."/>
            <person name="Wang L."/>
            <person name="Fang L."/>
            <person name="Lei T."/>
            <person name="Chen C."/>
            <person name="Chen H."/>
            <person name="Xu Z."/>
            <person name="Li H."/>
            <person name="Huang H."/>
            <person name="Zhang F."/>
            <person name="Xu H."/>
            <person name="Li N."/>
            <person name="Zhao C."/>
            <person name="Li S."/>
            <person name="Dong L."/>
            <person name="Huang Y."/>
            <person name="Li L."/>
            <person name="Xi Y."/>
            <person name="Qi Q."/>
            <person name="Li W."/>
            <person name="Zhang B."/>
            <person name="Hu W."/>
            <person name="Zhang Y."/>
            <person name="Tian X."/>
            <person name="Jiao Y."/>
            <person name="Liang X."/>
            <person name="Jin J."/>
            <person name="Gao L."/>
            <person name="Zheng W."/>
            <person name="Hao B."/>
            <person name="Liu S."/>
            <person name="Wang W."/>
            <person name="Yuan L."/>
            <person name="Cao M."/>
            <person name="McDermott J."/>
            <person name="Samudrala R."/>
            <person name="Wang J."/>
            <person name="Wong G.K."/>
            <person name="Yang H."/>
        </authorList>
    </citation>
    <scope>NUCLEOTIDE SEQUENCE [LARGE SCALE GENOMIC DNA]</scope>
</reference>
<dbReference type="EMBL" id="CM000140">
    <property type="protein sequence ID" value="EAZ27235.1"/>
    <property type="molecule type" value="Genomic_DNA"/>
</dbReference>
<feature type="signal peptide" evidence="1">
    <location>
        <begin position="1"/>
        <end position="25"/>
    </location>
</feature>
<dbReference type="GO" id="GO:0048046">
    <property type="term" value="C:apoplast"/>
    <property type="evidence" value="ECO:0007669"/>
    <property type="project" value="UniProtKB-SubCell"/>
</dbReference>
<organism evidence="2">
    <name type="scientific">Oryza sativa subsp. japonica</name>
    <name type="common">Rice</name>
    <dbReference type="NCBI Taxonomy" id="39947"/>
    <lineage>
        <taxon>Eukaryota</taxon>
        <taxon>Viridiplantae</taxon>
        <taxon>Streptophyta</taxon>
        <taxon>Embryophyta</taxon>
        <taxon>Tracheophyta</taxon>
        <taxon>Spermatophyta</taxon>
        <taxon>Magnoliopsida</taxon>
        <taxon>Liliopsida</taxon>
        <taxon>Poales</taxon>
        <taxon>Poaceae</taxon>
        <taxon>BOP clade</taxon>
        <taxon>Oryzoideae</taxon>
        <taxon>Oryzeae</taxon>
        <taxon>Oryzinae</taxon>
        <taxon>Oryza</taxon>
        <taxon>Oryza sativa</taxon>
    </lineage>
</organism>
<keyword evidence="1" id="KW-0052">Apoplast</keyword>
<comment type="function">
    <text evidence="1">Dirigent proteins impart stereoselectivity on the phenoxy radical-coupling reaction, yielding optically active lignans from two molecules of coniferyl alcohol in the biosynthesis of lignans, flavonolignans, and alkaloids and thus plays a central role in plant secondary metabolism.</text>
</comment>
<reference evidence="2" key="2">
    <citation type="submission" date="2008-12" db="EMBL/GenBank/DDBJ databases">
        <title>Improved gene annotation of the rice (Oryza sativa) genomes.</title>
        <authorList>
            <person name="Wang J."/>
            <person name="Li R."/>
            <person name="Fan W."/>
            <person name="Huang Q."/>
            <person name="Zhang J."/>
            <person name="Zhou Y."/>
            <person name="Hu Y."/>
            <person name="Zi S."/>
            <person name="Li J."/>
            <person name="Ni P."/>
            <person name="Zheng H."/>
            <person name="Zhang Y."/>
            <person name="Zhao M."/>
            <person name="Hao Q."/>
            <person name="McDermott J."/>
            <person name="Samudrala R."/>
            <person name="Kristiansen K."/>
            <person name="Wong G.K.-S."/>
        </authorList>
    </citation>
    <scope>NUCLEOTIDE SEQUENCE</scope>
</reference>
<dbReference type="Proteomes" id="UP000007752">
    <property type="component" value="Chromosome 3"/>
</dbReference>
<proteinExistence type="inferred from homology"/>
<evidence type="ECO:0000256" key="1">
    <source>
        <dbReference type="RuleBase" id="RU363099"/>
    </source>
</evidence>